<evidence type="ECO:0000259" key="1">
    <source>
        <dbReference type="PROSITE" id="PS51186"/>
    </source>
</evidence>
<dbReference type="Proteomes" id="UP000317180">
    <property type="component" value="Unassembled WGS sequence"/>
</dbReference>
<evidence type="ECO:0000313" key="3">
    <source>
        <dbReference type="Proteomes" id="UP000317180"/>
    </source>
</evidence>
<dbReference type="CDD" id="cd04301">
    <property type="entry name" value="NAT_SF"/>
    <property type="match status" value="1"/>
</dbReference>
<comment type="caution">
    <text evidence="2">The sequence shown here is derived from an EMBL/GenBank/DDBJ whole genome shotgun (WGS) entry which is preliminary data.</text>
</comment>
<accession>A0ABQ0SPM9</accession>
<dbReference type="EMBL" id="BJOD01000016">
    <property type="protein sequence ID" value="GED25793.1"/>
    <property type="molecule type" value="Genomic_DNA"/>
</dbReference>
<gene>
    <name evidence="2" type="ORF">BAG01nite_18950</name>
</gene>
<dbReference type="Gene3D" id="3.40.630.30">
    <property type="match status" value="1"/>
</dbReference>
<dbReference type="PROSITE" id="PS51186">
    <property type="entry name" value="GNAT"/>
    <property type="match status" value="1"/>
</dbReference>
<dbReference type="Pfam" id="PF00583">
    <property type="entry name" value="Acetyltransf_1"/>
    <property type="match status" value="1"/>
</dbReference>
<keyword evidence="3" id="KW-1185">Reference proteome</keyword>
<sequence>MLQIRRAHVDEAGALSDLCFRSKAYWGYSDAFMEACREDLTVTPDYIETGLVIVLEDENRLLGFMGLEQLEESGRWLLKDLFVEPDAIGKGYGKTLWEHMRKLAKELRIGSLLIHSARMRKRFIWRGEQSASGRETTATKPSRYG</sequence>
<reference evidence="2 3" key="1">
    <citation type="submission" date="2019-06" db="EMBL/GenBank/DDBJ databases">
        <title>Whole genome shotgun sequence of Brevibacillus agri NBRC 15538.</title>
        <authorList>
            <person name="Hosoyama A."/>
            <person name="Uohara A."/>
            <person name="Ohji S."/>
            <person name="Ichikawa N."/>
        </authorList>
    </citation>
    <scope>NUCLEOTIDE SEQUENCE [LARGE SCALE GENOMIC DNA]</scope>
    <source>
        <strain evidence="2 3">NBRC 15538</strain>
    </source>
</reference>
<name>A0ABQ0SPM9_9BACL</name>
<evidence type="ECO:0000313" key="2">
    <source>
        <dbReference type="EMBL" id="GED25793.1"/>
    </source>
</evidence>
<dbReference type="InterPro" id="IPR000182">
    <property type="entry name" value="GNAT_dom"/>
</dbReference>
<protein>
    <submittedName>
        <fullName evidence="2">N-acetyltransferase</fullName>
    </submittedName>
</protein>
<organism evidence="2 3">
    <name type="scientific">Brevibacillus agri</name>
    <dbReference type="NCBI Taxonomy" id="51101"/>
    <lineage>
        <taxon>Bacteria</taxon>
        <taxon>Bacillati</taxon>
        <taxon>Bacillota</taxon>
        <taxon>Bacilli</taxon>
        <taxon>Bacillales</taxon>
        <taxon>Paenibacillaceae</taxon>
        <taxon>Brevibacillus</taxon>
    </lineage>
</organism>
<dbReference type="SUPFAM" id="SSF55729">
    <property type="entry name" value="Acyl-CoA N-acyltransferases (Nat)"/>
    <property type="match status" value="1"/>
</dbReference>
<dbReference type="RefSeq" id="WP_241752896.1">
    <property type="nucleotide sequence ID" value="NZ_BJOD01000016.1"/>
</dbReference>
<dbReference type="InterPro" id="IPR016181">
    <property type="entry name" value="Acyl_CoA_acyltransferase"/>
</dbReference>
<proteinExistence type="predicted"/>
<dbReference type="GeneID" id="82813483"/>
<feature type="domain" description="N-acetyltransferase" evidence="1">
    <location>
        <begin position="2"/>
        <end position="145"/>
    </location>
</feature>